<sequence length="23" mass="2722">MIFGGFFTCGFGLWKQIKCHWSQ</sequence>
<dbReference type="AlphaFoldDB" id="A0A0E9WHV0"/>
<name>A0A0E9WHV0_ANGAN</name>
<evidence type="ECO:0000313" key="1">
    <source>
        <dbReference type="EMBL" id="JAH89165.1"/>
    </source>
</evidence>
<proteinExistence type="predicted"/>
<organism evidence="1">
    <name type="scientific">Anguilla anguilla</name>
    <name type="common">European freshwater eel</name>
    <name type="synonym">Muraena anguilla</name>
    <dbReference type="NCBI Taxonomy" id="7936"/>
    <lineage>
        <taxon>Eukaryota</taxon>
        <taxon>Metazoa</taxon>
        <taxon>Chordata</taxon>
        <taxon>Craniata</taxon>
        <taxon>Vertebrata</taxon>
        <taxon>Euteleostomi</taxon>
        <taxon>Actinopterygii</taxon>
        <taxon>Neopterygii</taxon>
        <taxon>Teleostei</taxon>
        <taxon>Anguilliformes</taxon>
        <taxon>Anguillidae</taxon>
        <taxon>Anguilla</taxon>
    </lineage>
</organism>
<reference evidence="1" key="2">
    <citation type="journal article" date="2015" name="Fish Shellfish Immunol.">
        <title>Early steps in the European eel (Anguilla anguilla)-Vibrio vulnificus interaction in the gills: Role of the RtxA13 toxin.</title>
        <authorList>
            <person name="Callol A."/>
            <person name="Pajuelo D."/>
            <person name="Ebbesson L."/>
            <person name="Teles M."/>
            <person name="MacKenzie S."/>
            <person name="Amaro C."/>
        </authorList>
    </citation>
    <scope>NUCLEOTIDE SEQUENCE</scope>
</reference>
<accession>A0A0E9WHV0</accession>
<dbReference type="EMBL" id="GBXM01019412">
    <property type="protein sequence ID" value="JAH89165.1"/>
    <property type="molecule type" value="Transcribed_RNA"/>
</dbReference>
<protein>
    <submittedName>
        <fullName evidence="1">Uncharacterized protein</fullName>
    </submittedName>
</protein>
<reference evidence="1" key="1">
    <citation type="submission" date="2014-11" db="EMBL/GenBank/DDBJ databases">
        <authorList>
            <person name="Amaro Gonzalez C."/>
        </authorList>
    </citation>
    <scope>NUCLEOTIDE SEQUENCE</scope>
</reference>